<sequence>MTDETSNPLEFDRADRMRKSLRVSGLTVHEMADYLGVTRGTVSTWINGHIAPSTQTLMLWAMRTGVPFEWLTDGVDTTATAPCPRPRPRWRPSSLRRRIRHRA</sequence>
<reference evidence="3 4" key="1">
    <citation type="submission" date="2020-02" db="EMBL/GenBank/DDBJ databases">
        <authorList>
            <person name="Demo S.M."/>
            <person name="Guardino K.C."/>
            <person name="Hobbs B.M."/>
            <person name="Hoh K.J."/>
            <person name="Lee E."/>
            <person name="Vuong I.K."/>
            <person name="Kapinos A."/>
            <person name="Freise A.C."/>
            <person name="Reddi K."/>
            <person name="Moberg-Parker J."/>
            <person name="Garlena R.A."/>
            <person name="Russell D.A."/>
            <person name="Pope W.H."/>
            <person name="Jacobs-Sera D."/>
            <person name="Hatfull G.F."/>
        </authorList>
    </citation>
    <scope>NUCLEOTIDE SEQUENCE [LARGE SCALE GENOMIC DNA]</scope>
</reference>
<feature type="domain" description="HTH cro/C1-type" evidence="2">
    <location>
        <begin position="25"/>
        <end position="71"/>
    </location>
</feature>
<dbReference type="EMBL" id="MT024867">
    <property type="protein sequence ID" value="QIN94323.1"/>
    <property type="molecule type" value="Genomic_DNA"/>
</dbReference>
<dbReference type="Gene3D" id="1.10.260.40">
    <property type="entry name" value="lambda repressor-like DNA-binding domains"/>
    <property type="match status" value="1"/>
</dbReference>
<dbReference type="SMART" id="SM00530">
    <property type="entry name" value="HTH_XRE"/>
    <property type="match status" value="1"/>
</dbReference>
<feature type="compositionally biased region" description="Basic residues" evidence="1">
    <location>
        <begin position="86"/>
        <end position="103"/>
    </location>
</feature>
<evidence type="ECO:0000313" key="4">
    <source>
        <dbReference type="Proteomes" id="UP000501086"/>
    </source>
</evidence>
<dbReference type="GeneID" id="80090786"/>
<dbReference type="GO" id="GO:0003677">
    <property type="term" value="F:DNA binding"/>
    <property type="evidence" value="ECO:0007669"/>
    <property type="project" value="InterPro"/>
</dbReference>
<dbReference type="Proteomes" id="UP000501086">
    <property type="component" value="Segment"/>
</dbReference>
<proteinExistence type="predicted"/>
<organism evidence="3 4">
    <name type="scientific">Arthrobacter phage BlueFeather</name>
    <dbReference type="NCBI Taxonomy" id="2713258"/>
    <lineage>
        <taxon>Viruses</taxon>
        <taxon>Duplodnaviria</taxon>
        <taxon>Heunggongvirae</taxon>
        <taxon>Uroviricota</taxon>
        <taxon>Caudoviricetes</taxon>
        <taxon>Caudoviricetes incertae sedis</taxon>
        <taxon>Bluefeathervirus</taxon>
        <taxon>Bluefeathervirus bluefeather</taxon>
    </lineage>
</organism>
<dbReference type="PROSITE" id="PS50943">
    <property type="entry name" value="HTH_CROC1"/>
    <property type="match status" value="1"/>
</dbReference>
<dbReference type="InterPro" id="IPR001387">
    <property type="entry name" value="Cro/C1-type_HTH"/>
</dbReference>
<dbReference type="SUPFAM" id="SSF47413">
    <property type="entry name" value="lambda repressor-like DNA-binding domains"/>
    <property type="match status" value="1"/>
</dbReference>
<evidence type="ECO:0000259" key="2">
    <source>
        <dbReference type="PROSITE" id="PS50943"/>
    </source>
</evidence>
<gene>
    <name evidence="3" type="primary">19</name>
    <name evidence="3" type="ORF">SEA_BLUEFEATHER_19</name>
</gene>
<dbReference type="CDD" id="cd00093">
    <property type="entry name" value="HTH_XRE"/>
    <property type="match status" value="1"/>
</dbReference>
<name>A0A6G8R2C5_9CAUD</name>
<protein>
    <submittedName>
        <fullName evidence="3">Helix-turn-helix DNA binding domain protein</fullName>
    </submittedName>
</protein>
<keyword evidence="4" id="KW-1185">Reference proteome</keyword>
<dbReference type="InterPro" id="IPR010982">
    <property type="entry name" value="Lambda_DNA-bd_dom_sf"/>
</dbReference>
<dbReference type="RefSeq" id="YP_010761538.1">
    <property type="nucleotide sequence ID" value="NC_073598.1"/>
</dbReference>
<dbReference type="Pfam" id="PF01381">
    <property type="entry name" value="HTH_3"/>
    <property type="match status" value="1"/>
</dbReference>
<feature type="region of interest" description="Disordered" evidence="1">
    <location>
        <begin position="79"/>
        <end position="103"/>
    </location>
</feature>
<evidence type="ECO:0000256" key="1">
    <source>
        <dbReference type="SAM" id="MobiDB-lite"/>
    </source>
</evidence>
<dbReference type="KEGG" id="vg:80090786"/>
<evidence type="ECO:0000313" key="3">
    <source>
        <dbReference type="EMBL" id="QIN94323.1"/>
    </source>
</evidence>
<accession>A0A6G8R2C5</accession>